<evidence type="ECO:0000256" key="8">
    <source>
        <dbReference type="ARBA" id="ARBA00023315"/>
    </source>
</evidence>
<feature type="transmembrane region" description="Helical" evidence="9">
    <location>
        <begin position="12"/>
        <end position="41"/>
    </location>
</feature>
<comment type="subcellular location">
    <subcellularLocation>
        <location evidence="1 9">Cell membrane</location>
        <topology evidence="1 9">Multi-pass membrane protein</topology>
    </subcellularLocation>
</comment>
<gene>
    <name evidence="9" type="primary">lnt</name>
    <name evidence="11" type="ORF">A4D02_16245</name>
</gene>
<keyword evidence="5 9" id="KW-0812">Transmembrane</keyword>
<reference evidence="11 12" key="1">
    <citation type="submission" date="2016-04" db="EMBL/GenBank/DDBJ databases">
        <authorList>
            <person name="Chen L."/>
            <person name="Zhuang W."/>
            <person name="Wang G."/>
        </authorList>
    </citation>
    <scope>NUCLEOTIDE SEQUENCE [LARGE SCALE GENOMIC DNA]</scope>
    <source>
        <strain evidence="12">GR20</strain>
    </source>
</reference>
<dbReference type="InterPro" id="IPR003010">
    <property type="entry name" value="C-N_Hydrolase"/>
</dbReference>
<evidence type="ECO:0000313" key="11">
    <source>
        <dbReference type="EMBL" id="OQP40461.1"/>
    </source>
</evidence>
<evidence type="ECO:0000256" key="2">
    <source>
        <dbReference type="ARBA" id="ARBA00010065"/>
    </source>
</evidence>
<dbReference type="InterPro" id="IPR004563">
    <property type="entry name" value="Apolipo_AcylTrfase"/>
</dbReference>
<keyword evidence="12" id="KW-1185">Reference proteome</keyword>
<dbReference type="PROSITE" id="PS50263">
    <property type="entry name" value="CN_HYDROLASE"/>
    <property type="match status" value="1"/>
</dbReference>
<feature type="transmembrane region" description="Helical" evidence="9">
    <location>
        <begin position="140"/>
        <end position="165"/>
    </location>
</feature>
<dbReference type="NCBIfam" id="TIGR00546">
    <property type="entry name" value="lnt"/>
    <property type="match status" value="1"/>
</dbReference>
<dbReference type="HAMAP" id="MF_01148">
    <property type="entry name" value="Lnt"/>
    <property type="match status" value="1"/>
</dbReference>
<dbReference type="EMBL" id="LWBO01000077">
    <property type="protein sequence ID" value="OQP40461.1"/>
    <property type="molecule type" value="Genomic_DNA"/>
</dbReference>
<evidence type="ECO:0000313" key="12">
    <source>
        <dbReference type="Proteomes" id="UP000192277"/>
    </source>
</evidence>
<evidence type="ECO:0000259" key="10">
    <source>
        <dbReference type="PROSITE" id="PS50263"/>
    </source>
</evidence>
<name>A0ABX3NNZ4_9BACT</name>
<comment type="similarity">
    <text evidence="2 9">Belongs to the CN hydrolase family. Apolipoprotein N-acyltransferase subfamily.</text>
</comment>
<dbReference type="PANTHER" id="PTHR38686">
    <property type="entry name" value="APOLIPOPROTEIN N-ACYLTRANSFERASE"/>
    <property type="match status" value="1"/>
</dbReference>
<comment type="caution">
    <text evidence="11">The sequence shown here is derived from an EMBL/GenBank/DDBJ whole genome shotgun (WGS) entry which is preliminary data.</text>
</comment>
<feature type="transmembrane region" description="Helical" evidence="9">
    <location>
        <begin position="212"/>
        <end position="233"/>
    </location>
</feature>
<comment type="pathway">
    <text evidence="9">Protein modification; lipoprotein biosynthesis (N-acyl transfer).</text>
</comment>
<dbReference type="SUPFAM" id="SSF56317">
    <property type="entry name" value="Carbon-nitrogen hydrolase"/>
    <property type="match status" value="1"/>
</dbReference>
<keyword evidence="8 9" id="KW-0012">Acyltransferase</keyword>
<keyword evidence="3 9" id="KW-1003">Cell membrane</keyword>
<dbReference type="InterPro" id="IPR045378">
    <property type="entry name" value="LNT_N"/>
</dbReference>
<dbReference type="Proteomes" id="UP000192277">
    <property type="component" value="Unassembled WGS sequence"/>
</dbReference>
<feature type="domain" description="CN hydrolase" evidence="10">
    <location>
        <begin position="250"/>
        <end position="494"/>
    </location>
</feature>
<evidence type="ECO:0000256" key="9">
    <source>
        <dbReference type="HAMAP-Rule" id="MF_01148"/>
    </source>
</evidence>
<dbReference type="RefSeq" id="WP_041346433.1">
    <property type="nucleotide sequence ID" value="NZ_LWBO01000077.1"/>
</dbReference>
<feature type="transmembrane region" description="Helical" evidence="9">
    <location>
        <begin position="109"/>
        <end position="133"/>
    </location>
</feature>
<evidence type="ECO:0000256" key="5">
    <source>
        <dbReference type="ARBA" id="ARBA00022692"/>
    </source>
</evidence>
<comment type="function">
    <text evidence="9">Catalyzes the phospholipid dependent N-acylation of the N-terminal cysteine of apolipoprotein, the last step in lipoprotein maturation.</text>
</comment>
<accession>A0ABX3NNZ4</accession>
<proteinExistence type="inferred from homology"/>
<comment type="catalytic activity">
    <reaction evidence="9">
        <text>N-terminal S-1,2-diacyl-sn-glyceryl-L-cysteinyl-[lipoprotein] + a glycerophospholipid = N-acyl-S-1,2-diacyl-sn-glyceryl-L-cysteinyl-[lipoprotein] + a 2-acyl-sn-glycero-3-phospholipid + H(+)</text>
        <dbReference type="Rhea" id="RHEA:48228"/>
        <dbReference type="Rhea" id="RHEA-COMP:14681"/>
        <dbReference type="Rhea" id="RHEA-COMP:14684"/>
        <dbReference type="ChEBI" id="CHEBI:15378"/>
        <dbReference type="ChEBI" id="CHEBI:136912"/>
        <dbReference type="ChEBI" id="CHEBI:140656"/>
        <dbReference type="ChEBI" id="CHEBI:140657"/>
        <dbReference type="ChEBI" id="CHEBI:140660"/>
        <dbReference type="EC" id="2.3.1.269"/>
    </reaction>
</comment>
<feature type="transmembrane region" description="Helical" evidence="9">
    <location>
        <begin position="485"/>
        <end position="507"/>
    </location>
</feature>
<keyword evidence="4 9" id="KW-0808">Transferase</keyword>
<protein>
    <recommendedName>
        <fullName evidence="9">Apolipoprotein N-acyltransferase</fullName>
        <shortName evidence="9">ALP N-acyltransferase</shortName>
        <ecNumber evidence="9">2.3.1.269</ecNumber>
    </recommendedName>
</protein>
<dbReference type="Gene3D" id="3.60.110.10">
    <property type="entry name" value="Carbon-nitrogen hydrolase"/>
    <property type="match status" value="1"/>
</dbReference>
<evidence type="ECO:0000256" key="3">
    <source>
        <dbReference type="ARBA" id="ARBA00022475"/>
    </source>
</evidence>
<dbReference type="CDD" id="cd07571">
    <property type="entry name" value="ALP_N-acyl_transferase"/>
    <property type="match status" value="1"/>
</dbReference>
<keyword evidence="7 9" id="KW-0472">Membrane</keyword>
<dbReference type="InterPro" id="IPR036526">
    <property type="entry name" value="C-N_Hydrolase_sf"/>
</dbReference>
<dbReference type="Pfam" id="PF20154">
    <property type="entry name" value="LNT_N"/>
    <property type="match status" value="1"/>
</dbReference>
<dbReference type="Pfam" id="PF00795">
    <property type="entry name" value="CN_hydrolase"/>
    <property type="match status" value="1"/>
</dbReference>
<organism evidence="11 12">
    <name type="scientific">Niastella koreensis</name>
    <dbReference type="NCBI Taxonomy" id="354356"/>
    <lineage>
        <taxon>Bacteria</taxon>
        <taxon>Pseudomonadati</taxon>
        <taxon>Bacteroidota</taxon>
        <taxon>Chitinophagia</taxon>
        <taxon>Chitinophagales</taxon>
        <taxon>Chitinophagaceae</taxon>
        <taxon>Niastella</taxon>
    </lineage>
</organism>
<evidence type="ECO:0000256" key="6">
    <source>
        <dbReference type="ARBA" id="ARBA00022989"/>
    </source>
</evidence>
<evidence type="ECO:0000256" key="7">
    <source>
        <dbReference type="ARBA" id="ARBA00023136"/>
    </source>
</evidence>
<evidence type="ECO:0000256" key="1">
    <source>
        <dbReference type="ARBA" id="ARBA00004651"/>
    </source>
</evidence>
<evidence type="ECO:0000256" key="4">
    <source>
        <dbReference type="ARBA" id="ARBA00022679"/>
    </source>
</evidence>
<dbReference type="EC" id="2.3.1.269" evidence="9"/>
<dbReference type="PANTHER" id="PTHR38686:SF1">
    <property type="entry name" value="APOLIPOPROTEIN N-ACYLTRANSFERASE"/>
    <property type="match status" value="1"/>
</dbReference>
<sequence>MNRYAAPGGAIIAGLCLFVAVQQAVFLMGWIALVPVLLPIFSYKLQAVSGKPQATSRKLQASGYKQYTPTRQHQRGIFFNGLVLGGSFSCCAFAWMIKGIPSFTGLSIGYGMAIFLLCVVLFSFACAGVLWIAFRIPNPFFIASVWALAEVVLQWMAGSLPWFLFHIGNSLSANLYAIQPVSVIGITGCSFVIVLVNCLVAKALAQRRYQQLLLPLSLFICFMCWGWLLLFLFERGDNNTQAATFKLAILQPNIPPEVQWDQQNGNALVQQLLQQEKQCIAQQPNVILWAESAIPWTYSPNDDLVKELLHNSDPAQISHILGINTAIAEDVVGNSAYCLLPGGKLAGRYDKATPLLFIEQPLQGWLLPFFSANGYSVQPGNNNLPLNTPYGKAGILICNESALPSAAATTVRQGAQFLLNLSNDGWFRNTYLVNSHFYNARVRAVETRKDLAINSNNGRSGLVNASGRIDETDLVTIRPNTIETIAVRFPALPVCLCLLVLISTIIIHQKTKLT</sequence>
<keyword evidence="6 9" id="KW-1133">Transmembrane helix</keyword>
<feature type="transmembrane region" description="Helical" evidence="9">
    <location>
        <begin position="77"/>
        <end position="97"/>
    </location>
</feature>
<feature type="transmembrane region" description="Helical" evidence="9">
    <location>
        <begin position="177"/>
        <end position="200"/>
    </location>
</feature>